<comment type="caution">
    <text evidence="4">The sequence shown here is derived from an EMBL/GenBank/DDBJ whole genome shotgun (WGS) entry which is preliminary data.</text>
</comment>
<evidence type="ECO:0000259" key="3">
    <source>
        <dbReference type="PROSITE" id="PS50102"/>
    </source>
</evidence>
<dbReference type="InterPro" id="IPR012677">
    <property type="entry name" value="Nucleotide-bd_a/b_plait_sf"/>
</dbReference>
<accession>A0A9W4TR44</accession>
<feature type="compositionally biased region" description="Low complexity" evidence="2">
    <location>
        <begin position="154"/>
        <end position="164"/>
    </location>
</feature>
<sequence>MLIHKLHDDSVEYQLDYSKFISHPGILFIKNLSTNLMFNDEEAEVITITKEESNPSHVLFQFLLNNSLFRSLNEVKIFSNTSGNDSINSSSFAIVKFDNYLDVEILIEKFNKHTPNIFNNNQNIPLFLNKYLNKRERFQNSNLSPSNNQTPVTNSSRNNSIPSSTSNNENFNLIILENLINFLPKQFTIEKFKKFLDKFKQFNNQIDSIYFPIFDKQPQQVNENEGLNDSTINCFDFGYIKFTNNENLMDSTLKILYYLNELTWDDFMDFDTERVPPLIANEVEKDDANELDDAKQNRILLTIAQHKHNHYLFSFFNNFYLSLNSDSNLKTKIEITYPNPIYIIDNFFRNLNYQETNIYVNNLPIVFNNDDLTWECFWKQFGAIKSAKIIKPQFYHENEDESKSGKIGFIFYKNFKMAIKSILMTNNKIVNFNDKDLNNKSMNPIIIQSSFAIQKLNNNNSSSAKSTTSSSANSTSTTQSSSFYQPIMPYFYGYPPNPYLFTHPAPIPPPSVPVPPINQNHNANYSNYLMTAKNFPYCYFEQDEKN</sequence>
<evidence type="ECO:0000313" key="4">
    <source>
        <dbReference type="EMBL" id="CAI5756141.1"/>
    </source>
</evidence>
<protein>
    <recommendedName>
        <fullName evidence="3">RRM domain-containing protein</fullName>
    </recommendedName>
</protein>
<keyword evidence="1" id="KW-0694">RNA-binding</keyword>
<evidence type="ECO:0000313" key="5">
    <source>
        <dbReference type="Proteomes" id="UP001152885"/>
    </source>
</evidence>
<dbReference type="InterPro" id="IPR035979">
    <property type="entry name" value="RBD_domain_sf"/>
</dbReference>
<dbReference type="InterPro" id="IPR000504">
    <property type="entry name" value="RRM_dom"/>
</dbReference>
<dbReference type="AlphaFoldDB" id="A0A9W4TR44"/>
<feature type="region of interest" description="Disordered" evidence="2">
    <location>
        <begin position="139"/>
        <end position="164"/>
    </location>
</feature>
<evidence type="ECO:0000256" key="2">
    <source>
        <dbReference type="SAM" id="MobiDB-lite"/>
    </source>
</evidence>
<dbReference type="EMBL" id="CANTUO010000001">
    <property type="protein sequence ID" value="CAI5756141.1"/>
    <property type="molecule type" value="Genomic_DNA"/>
</dbReference>
<reference evidence="4" key="1">
    <citation type="submission" date="2022-12" db="EMBL/GenBank/DDBJ databases">
        <authorList>
            <person name="Brejova B."/>
        </authorList>
    </citation>
    <scope>NUCLEOTIDE SEQUENCE</scope>
</reference>
<dbReference type="Proteomes" id="UP001152885">
    <property type="component" value="Unassembled WGS sequence"/>
</dbReference>
<evidence type="ECO:0000256" key="1">
    <source>
        <dbReference type="PROSITE-ProRule" id="PRU00176"/>
    </source>
</evidence>
<proteinExistence type="predicted"/>
<feature type="domain" description="RRM" evidence="3">
    <location>
        <begin position="356"/>
        <end position="442"/>
    </location>
</feature>
<dbReference type="OrthoDB" id="4083013at2759"/>
<feature type="region of interest" description="Disordered" evidence="2">
    <location>
        <begin position="462"/>
        <end position="481"/>
    </location>
</feature>
<dbReference type="Gene3D" id="3.30.70.330">
    <property type="match status" value="1"/>
</dbReference>
<dbReference type="SUPFAM" id="SSF54928">
    <property type="entry name" value="RNA-binding domain, RBD"/>
    <property type="match status" value="1"/>
</dbReference>
<dbReference type="PROSITE" id="PS50102">
    <property type="entry name" value="RRM"/>
    <property type="match status" value="1"/>
</dbReference>
<gene>
    <name evidence="4" type="ORF">CANVERA_P0659</name>
</gene>
<organism evidence="4 5">
    <name type="scientific">Candida verbasci</name>
    <dbReference type="NCBI Taxonomy" id="1227364"/>
    <lineage>
        <taxon>Eukaryota</taxon>
        <taxon>Fungi</taxon>
        <taxon>Dikarya</taxon>
        <taxon>Ascomycota</taxon>
        <taxon>Saccharomycotina</taxon>
        <taxon>Pichiomycetes</taxon>
        <taxon>Debaryomycetaceae</taxon>
        <taxon>Candida/Lodderomyces clade</taxon>
        <taxon>Candida</taxon>
    </lineage>
</organism>
<dbReference type="GO" id="GO:0003723">
    <property type="term" value="F:RNA binding"/>
    <property type="evidence" value="ECO:0007669"/>
    <property type="project" value="UniProtKB-UniRule"/>
</dbReference>
<name>A0A9W4TR44_9ASCO</name>
<keyword evidence="5" id="KW-1185">Reference proteome</keyword>
<feature type="compositionally biased region" description="Polar residues" evidence="2">
    <location>
        <begin position="139"/>
        <end position="153"/>
    </location>
</feature>